<dbReference type="AlphaFoldDB" id="A0A1N7H8Y9"/>
<gene>
    <name evidence="3" type="ORF">SAMN05445060_3730</name>
</gene>
<feature type="transmembrane region" description="Helical" evidence="1">
    <location>
        <begin position="34"/>
        <end position="54"/>
    </location>
</feature>
<dbReference type="InterPro" id="IPR003675">
    <property type="entry name" value="Rce1/LyrA-like_dom"/>
</dbReference>
<protein>
    <submittedName>
        <fullName evidence="3">Membrane protease YdiL, CAAX protease family</fullName>
    </submittedName>
</protein>
<feature type="transmembrane region" description="Helical" evidence="1">
    <location>
        <begin position="241"/>
        <end position="262"/>
    </location>
</feature>
<evidence type="ECO:0000259" key="2">
    <source>
        <dbReference type="Pfam" id="PF02517"/>
    </source>
</evidence>
<reference evidence="3 4" key="1">
    <citation type="submission" date="2017-01" db="EMBL/GenBank/DDBJ databases">
        <authorList>
            <person name="Mah S.A."/>
            <person name="Swanson W.J."/>
            <person name="Moy G.W."/>
            <person name="Vacquier V.D."/>
        </authorList>
    </citation>
    <scope>NUCLEOTIDE SEQUENCE [LARGE SCALE GENOMIC DNA]</scope>
    <source>
        <strain evidence="3 4">CPCC 203464</strain>
    </source>
</reference>
<keyword evidence="1" id="KW-0812">Transmembrane</keyword>
<keyword evidence="1" id="KW-0472">Membrane</keyword>
<proteinExistence type="predicted"/>
<feature type="transmembrane region" description="Helical" evidence="1">
    <location>
        <begin position="82"/>
        <end position="103"/>
    </location>
</feature>
<evidence type="ECO:0000256" key="1">
    <source>
        <dbReference type="SAM" id="Phobius"/>
    </source>
</evidence>
<dbReference type="Pfam" id="PF02517">
    <property type="entry name" value="Rce1-like"/>
    <property type="match status" value="1"/>
</dbReference>
<sequence length="270" mass="29126">MDGGRLGRLIRPHPPADIEVLSDPRERRAAHVEIVVVLLLTFGMSGISSVLSLIEAELQRGGIGGQTVALNTSQSTLDLIDLIRQLLGAVRLFAIAALAGYLIWRSGVSLHRVGLDRLRRSDVGWGVVAAAVIGLPGLGLYVIARSLGVNADVVPSALTDTWWRLPVLVVSAWANAAAEEVLVVGYLVTRLRQLGWRENSSLVASAVLRGSYHLYQGVGGGVGNLLMGLVYGRFFQRTSRLWPLIIGHALIDTVAFVGFALLRDQLNWLS</sequence>
<dbReference type="STRING" id="1344003.SAMN05445060_3730"/>
<keyword evidence="3" id="KW-0645">Protease</keyword>
<dbReference type="RefSeq" id="WP_234974481.1">
    <property type="nucleotide sequence ID" value="NZ_FTNT01000013.1"/>
</dbReference>
<dbReference type="GO" id="GO:0006508">
    <property type="term" value="P:proteolysis"/>
    <property type="evidence" value="ECO:0007669"/>
    <property type="project" value="UniProtKB-KW"/>
</dbReference>
<feature type="domain" description="CAAX prenyl protease 2/Lysostaphin resistance protein A-like" evidence="2">
    <location>
        <begin position="162"/>
        <end position="253"/>
    </location>
</feature>
<dbReference type="GO" id="GO:0004175">
    <property type="term" value="F:endopeptidase activity"/>
    <property type="evidence" value="ECO:0007669"/>
    <property type="project" value="UniProtKB-ARBA"/>
</dbReference>
<keyword evidence="1" id="KW-1133">Transmembrane helix</keyword>
<keyword evidence="3" id="KW-0378">Hydrolase</keyword>
<name>A0A1N7H8Y9_9NOCA</name>
<dbReference type="GO" id="GO:0080120">
    <property type="term" value="P:CAAX-box protein maturation"/>
    <property type="evidence" value="ECO:0007669"/>
    <property type="project" value="UniProtKB-ARBA"/>
</dbReference>
<evidence type="ECO:0000313" key="3">
    <source>
        <dbReference type="EMBL" id="SIS21344.1"/>
    </source>
</evidence>
<keyword evidence="4" id="KW-1185">Reference proteome</keyword>
<dbReference type="Proteomes" id="UP000186218">
    <property type="component" value="Unassembled WGS sequence"/>
</dbReference>
<dbReference type="EMBL" id="FTNT01000013">
    <property type="protein sequence ID" value="SIS21344.1"/>
    <property type="molecule type" value="Genomic_DNA"/>
</dbReference>
<feature type="transmembrane region" description="Helical" evidence="1">
    <location>
        <begin position="123"/>
        <end position="143"/>
    </location>
</feature>
<organism evidence="3 4">
    <name type="scientific">Williamsia sterculiae</name>
    <dbReference type="NCBI Taxonomy" id="1344003"/>
    <lineage>
        <taxon>Bacteria</taxon>
        <taxon>Bacillati</taxon>
        <taxon>Actinomycetota</taxon>
        <taxon>Actinomycetes</taxon>
        <taxon>Mycobacteriales</taxon>
        <taxon>Nocardiaceae</taxon>
        <taxon>Williamsia</taxon>
    </lineage>
</organism>
<accession>A0A1N7H8Y9</accession>
<evidence type="ECO:0000313" key="4">
    <source>
        <dbReference type="Proteomes" id="UP000186218"/>
    </source>
</evidence>